<accession>A0ABX8VC89</accession>
<dbReference type="NCBIfam" id="TIGR04183">
    <property type="entry name" value="Por_Secre_tail"/>
    <property type="match status" value="1"/>
</dbReference>
<dbReference type="InterPro" id="IPR026444">
    <property type="entry name" value="Secre_tail"/>
</dbReference>
<gene>
    <name evidence="4" type="ORF">K1I41_12070</name>
</gene>
<keyword evidence="5" id="KW-1185">Reference proteome</keyword>
<reference evidence="4 5" key="1">
    <citation type="submission" date="2021-07" db="EMBL/GenBank/DDBJ databases">
        <title>Flavobacterium WSW3-B6 sp.nov, isolated from seaweed.</title>
        <authorList>
            <person name="Muhammad N."/>
            <person name="Ho H."/>
            <person name="Lee Y.-J."/>
            <person name="Nguyen T."/>
            <person name="Ho J."/>
            <person name="Kim S.-G."/>
        </authorList>
    </citation>
    <scope>NUCLEOTIDE SEQUENCE [LARGE SCALE GENOMIC DNA]</scope>
    <source>
        <strain evidence="4 5">WSW3-B6</strain>
    </source>
</reference>
<evidence type="ECO:0000259" key="2">
    <source>
        <dbReference type="Pfam" id="PF18962"/>
    </source>
</evidence>
<keyword evidence="1" id="KW-0732">Signal</keyword>
<organism evidence="4 5">
    <name type="scientific">Flavobacterium litorale</name>
    <dbReference type="NCBI Taxonomy" id="2856519"/>
    <lineage>
        <taxon>Bacteria</taxon>
        <taxon>Pseudomonadati</taxon>
        <taxon>Bacteroidota</taxon>
        <taxon>Flavobacteriia</taxon>
        <taxon>Flavobacteriales</taxon>
        <taxon>Flavobacteriaceae</taxon>
        <taxon>Flavobacterium</taxon>
    </lineage>
</organism>
<protein>
    <submittedName>
        <fullName evidence="4">T9SS type A sorting domain-containing protein</fullName>
    </submittedName>
</protein>
<feature type="domain" description="Secretion system C-terminal sorting" evidence="2">
    <location>
        <begin position="707"/>
        <end position="783"/>
    </location>
</feature>
<dbReference type="Proteomes" id="UP000825381">
    <property type="component" value="Chromosome"/>
</dbReference>
<name>A0ABX8VC89_9FLAO</name>
<evidence type="ECO:0000259" key="3">
    <source>
        <dbReference type="Pfam" id="PF26628"/>
    </source>
</evidence>
<proteinExistence type="predicted"/>
<dbReference type="Pfam" id="PF18962">
    <property type="entry name" value="Por_Secre_tail"/>
    <property type="match status" value="1"/>
</dbReference>
<evidence type="ECO:0000256" key="1">
    <source>
        <dbReference type="ARBA" id="ARBA00022729"/>
    </source>
</evidence>
<evidence type="ECO:0000313" key="5">
    <source>
        <dbReference type="Proteomes" id="UP000825381"/>
    </source>
</evidence>
<sequence>MNTLYVDEHLGVYISDNNASVNFYHWNIYNTDRKYKSYGYEGETTFYIGKDFVNTTESIDAQGFEGNFPEFVSYPFELSANQRNRVESYLALKYGLTLVDEVYKSAENIVFWNTTTDDGQLSNQNFRTNIFGIGRDDISGLNQLQSESYHNQDYLIASVKKLVNTNPEKQQLVSIDNENFVVFGDNNQADGLQPENDFNVRALNRKWLSQNTGDDSSTIPIFFKLNINGAIAQELANDPELKLWMLHDKDVTDQAESNFNSQYVDYYEPVNMDGLQYGFFENVFFDTDDNIYDQFTFGVGPEMIVQVRLRDECEQQTLRPEVVITGGTPPYNINITSTSGANDDYPDQGNIMEFVATNGETYTITVTDSDSPVANQEQTEITINILPISVDLGNDIVLDESLQEVTLDAGAPGGVTVTDPNATYNWLFKGEPLQHYDYTLLAGEPGEYTVVITSADGSCEIEDSVVLSYNFGGNIVEDISCDDTAAAFILNTSGGVPPFTTTLVNTSSSDPSEFITIYHNTPTFHTDNQDINSATIPFGEYNITTIDANLGVVFTQNNLEFKDPLEGMDLDVISQLEQNCIDTGTSLLYPVFSSCNVPSNVYALSALVNNPNVYYEWEVNHNGTTQYIYDPVVELYLDTPDNNVSEIIITVTNSLSGCQVIENFGLERGWRIREIPSQTTSLRPGNNTSVPEEVSDIQPTASLKTTLYPNPSESGTTFHYEISSTEILEGTVEIYSPTGALVHQVTITGKTNYNLPFDLALSSGVYLIATKVNGKVLTEKLIID</sequence>
<dbReference type="Pfam" id="PF26628">
    <property type="entry name" value="DUF8202"/>
    <property type="match status" value="1"/>
</dbReference>
<dbReference type="InterPro" id="IPR058515">
    <property type="entry name" value="DUF8202"/>
</dbReference>
<feature type="domain" description="DUF8202" evidence="3">
    <location>
        <begin position="82"/>
        <end position="271"/>
    </location>
</feature>
<dbReference type="RefSeq" id="WP_220640589.1">
    <property type="nucleotide sequence ID" value="NZ_CP080429.1"/>
</dbReference>
<evidence type="ECO:0000313" key="4">
    <source>
        <dbReference type="EMBL" id="QYJ68246.1"/>
    </source>
</evidence>
<dbReference type="EMBL" id="CP080429">
    <property type="protein sequence ID" value="QYJ68246.1"/>
    <property type="molecule type" value="Genomic_DNA"/>
</dbReference>